<gene>
    <name evidence="2" type="ORF">OL599_04725</name>
</gene>
<organism evidence="2 3">
    <name type="scientific">Limobrevibacterium gyesilva</name>
    <dbReference type="NCBI Taxonomy" id="2991712"/>
    <lineage>
        <taxon>Bacteria</taxon>
        <taxon>Pseudomonadati</taxon>
        <taxon>Pseudomonadota</taxon>
        <taxon>Alphaproteobacteria</taxon>
        <taxon>Acetobacterales</taxon>
        <taxon>Acetobacteraceae</taxon>
        <taxon>Limobrevibacterium</taxon>
    </lineage>
</organism>
<evidence type="ECO:0000313" key="3">
    <source>
        <dbReference type="Proteomes" id="UP001165679"/>
    </source>
</evidence>
<accession>A0AA41YIS4</accession>
<keyword evidence="3" id="KW-1185">Reference proteome</keyword>
<dbReference type="Proteomes" id="UP001165679">
    <property type="component" value="Unassembled WGS sequence"/>
</dbReference>
<sequence>MDAISRSKPAGSSTGLASDITARSDPAIIHSRFTLAPVAATTPGDTAPPEQDAARARSEHYADPGAATIAPHVDVAYYRAIYPDIGRLALDPVTHFHAHGWREGRNPNSWFDTRYYLAANPDIAAAGIDPLQHYVTHGRAEGRQPRRSGGALRAVVEAATPPSARPLGYDAPADADRLEAPDLHAAIAARCVGANGLVVSASHDRYIDVTGGVQILIADEQALFNGDRFAYLHLSPAIARLTLDPGGDEPALLQVVLDGRFLGLATGEAVAAALALLPDTAAPARIFTVHSVFGHRWRVLAAVAAALQARHSFFWLHDYASLCEGYNLLRDDALFCGAPPEDSMACRICVYGGERAGYRAELRALFDAVPFHVLAPSPAALQLWLRSAGLPHLSARVHANLVLQEGDAEAPASGQHLPVRVAFVGFPMAHKGWPLFRTLVEQARTLDAYRFYHLSIAETLQPMDGLIGVPAQVDRDDRFAMVAALAALQIDLVLVLSPWPETFSYVTHEAFAAGADVVALACAGNVADAVRRHDRGVVLRDDAALLRFFLDLHAVRYAEQRAAAALRPARLLACGTTATVALDAPDGPDPDRLATPDPALRVIAGDAVILPARDGDGWRFALPAQAGIIRLVSRSVVPAQLSSAARDQRRLGVAVGRLMLDGAIVPPGDARRLSGWHGAEDAWEWTSGDATLDAGEARMLEVTLARLATYFRSPLAGSG</sequence>
<feature type="region of interest" description="Disordered" evidence="1">
    <location>
        <begin position="1"/>
        <end position="21"/>
    </location>
</feature>
<comment type="caution">
    <text evidence="2">The sequence shown here is derived from an EMBL/GenBank/DDBJ whole genome shotgun (WGS) entry which is preliminary data.</text>
</comment>
<proteinExistence type="predicted"/>
<reference evidence="2" key="1">
    <citation type="submission" date="2022-09" db="EMBL/GenBank/DDBJ databases">
        <title>Rhodovastum sp. nov. RN2-1 isolated from soil in Seongnam, South Korea.</title>
        <authorList>
            <person name="Le N.T."/>
        </authorList>
    </citation>
    <scope>NUCLEOTIDE SEQUENCE</scope>
    <source>
        <strain evidence="2">RN2-1</strain>
    </source>
</reference>
<protein>
    <recommendedName>
        <fullName evidence="4">Glycosyltransferase</fullName>
    </recommendedName>
</protein>
<dbReference type="AlphaFoldDB" id="A0AA41YIS4"/>
<evidence type="ECO:0008006" key="4">
    <source>
        <dbReference type="Google" id="ProtNLM"/>
    </source>
</evidence>
<evidence type="ECO:0000256" key="1">
    <source>
        <dbReference type="SAM" id="MobiDB-lite"/>
    </source>
</evidence>
<reference evidence="2" key="2">
    <citation type="submission" date="2022-10" db="EMBL/GenBank/DDBJ databases">
        <authorList>
            <person name="Trinh H.N."/>
        </authorList>
    </citation>
    <scope>NUCLEOTIDE SEQUENCE</scope>
    <source>
        <strain evidence="2">RN2-1</strain>
    </source>
</reference>
<evidence type="ECO:0000313" key="2">
    <source>
        <dbReference type="EMBL" id="MCW3473874.1"/>
    </source>
</evidence>
<feature type="region of interest" description="Disordered" evidence="1">
    <location>
        <begin position="39"/>
        <end position="59"/>
    </location>
</feature>
<dbReference type="EMBL" id="JAPDNT010000002">
    <property type="protein sequence ID" value="MCW3473874.1"/>
    <property type="molecule type" value="Genomic_DNA"/>
</dbReference>
<name>A0AA41YIS4_9PROT</name>
<dbReference type="SUPFAM" id="SSF53756">
    <property type="entry name" value="UDP-Glycosyltransferase/glycogen phosphorylase"/>
    <property type="match status" value="1"/>
</dbReference>
<dbReference type="RefSeq" id="WP_264712491.1">
    <property type="nucleotide sequence ID" value="NZ_JAPDNT010000002.1"/>
</dbReference>